<sequence length="207" mass="22157">MLRPFGRVEEGTFHVSLLIVGLILFIGMHSIRVVGEAPRNLLISRIGEMPYRASYSLLSLIGLVLIGQGYGEALASHGRLYTPPPVLSLGTLALVPVAFVLVSAAYLPASHIKRAARHPMVLGVGLWAAGHLLANGETANVVLFGAFFVWAVLDYLSSLRRNAQPVGGKVASAKMDLLSLVIGLSIAAVFIVWAHEWLFGVSPLARN</sequence>
<feature type="transmembrane region" description="Helical" evidence="5">
    <location>
        <begin position="12"/>
        <end position="34"/>
    </location>
</feature>
<feature type="transmembrane region" description="Helical" evidence="5">
    <location>
        <begin position="55"/>
        <end position="75"/>
    </location>
</feature>
<evidence type="ECO:0000259" key="6">
    <source>
        <dbReference type="Pfam" id="PF07298"/>
    </source>
</evidence>
<feature type="transmembrane region" description="Helical" evidence="5">
    <location>
        <begin position="139"/>
        <end position="156"/>
    </location>
</feature>
<evidence type="ECO:0000256" key="4">
    <source>
        <dbReference type="ARBA" id="ARBA00023136"/>
    </source>
</evidence>
<protein>
    <submittedName>
        <fullName evidence="7">NnrU family protein</fullName>
    </submittedName>
</protein>
<keyword evidence="4 5" id="KW-0472">Membrane</keyword>
<dbReference type="GO" id="GO:0016020">
    <property type="term" value="C:membrane"/>
    <property type="evidence" value="ECO:0007669"/>
    <property type="project" value="UniProtKB-SubCell"/>
</dbReference>
<dbReference type="InterPro" id="IPR009915">
    <property type="entry name" value="NnrU_dom"/>
</dbReference>
<gene>
    <name evidence="7" type="ORF">DYI37_01485</name>
</gene>
<keyword evidence="8" id="KW-1185">Reference proteome</keyword>
<keyword evidence="2 5" id="KW-0812">Transmembrane</keyword>
<comment type="caution">
    <text evidence="7">The sequence shown here is derived from an EMBL/GenBank/DDBJ whole genome shotgun (WGS) entry which is preliminary data.</text>
</comment>
<organism evidence="7 8">
    <name type="scientific">Fulvimarina endophytica</name>
    <dbReference type="NCBI Taxonomy" id="2293836"/>
    <lineage>
        <taxon>Bacteria</taxon>
        <taxon>Pseudomonadati</taxon>
        <taxon>Pseudomonadota</taxon>
        <taxon>Alphaproteobacteria</taxon>
        <taxon>Hyphomicrobiales</taxon>
        <taxon>Aurantimonadaceae</taxon>
        <taxon>Fulvimarina</taxon>
    </lineage>
</organism>
<accession>A0A371XAC6</accession>
<evidence type="ECO:0000256" key="5">
    <source>
        <dbReference type="SAM" id="Phobius"/>
    </source>
</evidence>
<feature type="transmembrane region" description="Helical" evidence="5">
    <location>
        <begin position="177"/>
        <end position="195"/>
    </location>
</feature>
<dbReference type="Pfam" id="PF07298">
    <property type="entry name" value="NnrU"/>
    <property type="match status" value="1"/>
</dbReference>
<keyword evidence="3 5" id="KW-1133">Transmembrane helix</keyword>
<reference evidence="7 8" key="1">
    <citation type="submission" date="2018-08" db="EMBL/GenBank/DDBJ databases">
        <title>Fulvimarina sp. 85, whole genome shotgun sequence.</title>
        <authorList>
            <person name="Tuo L."/>
        </authorList>
    </citation>
    <scope>NUCLEOTIDE SEQUENCE [LARGE SCALE GENOMIC DNA]</scope>
    <source>
        <strain evidence="7 8">85</strain>
    </source>
</reference>
<feature type="domain" description="NnrU" evidence="6">
    <location>
        <begin position="17"/>
        <end position="203"/>
    </location>
</feature>
<proteinExistence type="predicted"/>
<evidence type="ECO:0000256" key="2">
    <source>
        <dbReference type="ARBA" id="ARBA00022692"/>
    </source>
</evidence>
<comment type="subcellular location">
    <subcellularLocation>
        <location evidence="1">Membrane</location>
        <topology evidence="1">Multi-pass membrane protein</topology>
    </subcellularLocation>
</comment>
<dbReference type="EMBL" id="QURL01000001">
    <property type="protein sequence ID" value="RFC66169.1"/>
    <property type="molecule type" value="Genomic_DNA"/>
</dbReference>
<evidence type="ECO:0000256" key="3">
    <source>
        <dbReference type="ARBA" id="ARBA00022989"/>
    </source>
</evidence>
<dbReference type="Proteomes" id="UP000264310">
    <property type="component" value="Unassembled WGS sequence"/>
</dbReference>
<feature type="transmembrane region" description="Helical" evidence="5">
    <location>
        <begin position="87"/>
        <end position="108"/>
    </location>
</feature>
<evidence type="ECO:0000313" key="8">
    <source>
        <dbReference type="Proteomes" id="UP000264310"/>
    </source>
</evidence>
<evidence type="ECO:0000313" key="7">
    <source>
        <dbReference type="EMBL" id="RFC66169.1"/>
    </source>
</evidence>
<feature type="transmembrane region" description="Helical" evidence="5">
    <location>
        <begin position="115"/>
        <end position="133"/>
    </location>
</feature>
<dbReference type="AlphaFoldDB" id="A0A371XAC6"/>
<name>A0A371XAC6_9HYPH</name>
<evidence type="ECO:0000256" key="1">
    <source>
        <dbReference type="ARBA" id="ARBA00004141"/>
    </source>
</evidence>
<dbReference type="OrthoDB" id="5293641at2"/>